<reference evidence="1" key="1">
    <citation type="submission" date="2014-11" db="EMBL/GenBank/DDBJ databases">
        <authorList>
            <person name="Amaro Gonzalez C."/>
        </authorList>
    </citation>
    <scope>NUCLEOTIDE SEQUENCE</scope>
</reference>
<accession>A0A0E9RD62</accession>
<dbReference type="EMBL" id="GBXM01082319">
    <property type="protein sequence ID" value="JAH26258.1"/>
    <property type="molecule type" value="Transcribed_RNA"/>
</dbReference>
<sequence>MIQPCYVDVKKNALIHYWLYPQGGNVVLKQHPVSLFGFTFQLTRQKQCLPISQKLVICLKNSG</sequence>
<evidence type="ECO:0000313" key="1">
    <source>
        <dbReference type="EMBL" id="JAH26258.1"/>
    </source>
</evidence>
<organism evidence="1">
    <name type="scientific">Anguilla anguilla</name>
    <name type="common">European freshwater eel</name>
    <name type="synonym">Muraena anguilla</name>
    <dbReference type="NCBI Taxonomy" id="7936"/>
    <lineage>
        <taxon>Eukaryota</taxon>
        <taxon>Metazoa</taxon>
        <taxon>Chordata</taxon>
        <taxon>Craniata</taxon>
        <taxon>Vertebrata</taxon>
        <taxon>Euteleostomi</taxon>
        <taxon>Actinopterygii</taxon>
        <taxon>Neopterygii</taxon>
        <taxon>Teleostei</taxon>
        <taxon>Anguilliformes</taxon>
        <taxon>Anguillidae</taxon>
        <taxon>Anguilla</taxon>
    </lineage>
</organism>
<protein>
    <submittedName>
        <fullName evidence="1">Uncharacterized protein</fullName>
    </submittedName>
</protein>
<proteinExistence type="predicted"/>
<reference evidence="1" key="2">
    <citation type="journal article" date="2015" name="Fish Shellfish Immunol.">
        <title>Early steps in the European eel (Anguilla anguilla)-Vibrio vulnificus interaction in the gills: Role of the RtxA13 toxin.</title>
        <authorList>
            <person name="Callol A."/>
            <person name="Pajuelo D."/>
            <person name="Ebbesson L."/>
            <person name="Teles M."/>
            <person name="MacKenzie S."/>
            <person name="Amaro C."/>
        </authorList>
    </citation>
    <scope>NUCLEOTIDE SEQUENCE</scope>
</reference>
<dbReference type="AlphaFoldDB" id="A0A0E9RD62"/>
<name>A0A0E9RD62_ANGAN</name>